<accession>A0A7C3VQH6</accession>
<evidence type="ECO:0000256" key="1">
    <source>
        <dbReference type="SAM" id="MobiDB-lite"/>
    </source>
</evidence>
<dbReference type="AlphaFoldDB" id="A0A7C3VQH6"/>
<gene>
    <name evidence="2" type="ORF">ENR15_05495</name>
</gene>
<dbReference type="EMBL" id="DSPX01000050">
    <property type="protein sequence ID" value="HGG00116.1"/>
    <property type="molecule type" value="Genomic_DNA"/>
</dbReference>
<sequence length="144" mass="15776">MNSDNIIESLQTGFRVAVGATASLIEILQDPSKREENLSKLNSDWGVLAEELATKGESTEREARQFVENMWHQQEASPTGDGEDGETGRRGDGETGRRGDEPPAPNATTTADPEIQGELRNLTQQLAALRSELERLQQKDSNPS</sequence>
<organism evidence="2">
    <name type="scientific">Planktothricoides sp. SpSt-374</name>
    <dbReference type="NCBI Taxonomy" id="2282167"/>
    <lineage>
        <taxon>Bacteria</taxon>
        <taxon>Bacillati</taxon>
        <taxon>Cyanobacteriota</taxon>
        <taxon>Cyanophyceae</taxon>
        <taxon>Oscillatoriophycideae</taxon>
        <taxon>Oscillatoriales</taxon>
        <taxon>Oscillatoriaceae</taxon>
        <taxon>Planktothricoides</taxon>
    </lineage>
</organism>
<protein>
    <submittedName>
        <fullName evidence="2">Uncharacterized protein</fullName>
    </submittedName>
</protein>
<feature type="compositionally biased region" description="Basic and acidic residues" evidence="1">
    <location>
        <begin position="53"/>
        <end position="65"/>
    </location>
</feature>
<proteinExistence type="predicted"/>
<name>A0A7C3VQH6_9CYAN</name>
<comment type="caution">
    <text evidence="2">The sequence shown here is derived from an EMBL/GenBank/DDBJ whole genome shotgun (WGS) entry which is preliminary data.</text>
</comment>
<feature type="compositionally biased region" description="Basic and acidic residues" evidence="1">
    <location>
        <begin position="86"/>
        <end position="101"/>
    </location>
</feature>
<reference evidence="2" key="1">
    <citation type="journal article" date="2020" name="mSystems">
        <title>Genome- and Community-Level Interaction Insights into Carbon Utilization and Element Cycling Functions of Hydrothermarchaeota in Hydrothermal Sediment.</title>
        <authorList>
            <person name="Zhou Z."/>
            <person name="Liu Y."/>
            <person name="Xu W."/>
            <person name="Pan J."/>
            <person name="Luo Z.H."/>
            <person name="Li M."/>
        </authorList>
    </citation>
    <scope>NUCLEOTIDE SEQUENCE [LARGE SCALE GENOMIC DNA]</scope>
    <source>
        <strain evidence="2">SpSt-374</strain>
    </source>
</reference>
<evidence type="ECO:0000313" key="2">
    <source>
        <dbReference type="EMBL" id="HGG00116.1"/>
    </source>
</evidence>
<feature type="region of interest" description="Disordered" evidence="1">
    <location>
        <begin position="53"/>
        <end position="119"/>
    </location>
</feature>